<dbReference type="GeneID" id="106744994"/>
<reference evidence="5" key="1">
    <citation type="submission" date="2025-08" db="UniProtKB">
        <authorList>
            <consortium name="RefSeq"/>
        </authorList>
    </citation>
    <scope>IDENTIFICATION</scope>
</reference>
<feature type="signal peptide" evidence="3">
    <location>
        <begin position="1"/>
        <end position="23"/>
    </location>
</feature>
<feature type="compositionally biased region" description="Low complexity" evidence="1">
    <location>
        <begin position="51"/>
        <end position="62"/>
    </location>
</feature>
<protein>
    <submittedName>
        <fullName evidence="5">Uncharacterized protein LOC106744994</fullName>
    </submittedName>
</protein>
<keyword evidence="4" id="KW-1185">Reference proteome</keyword>
<organism evidence="4 5">
    <name type="scientific">Dinoponera quadriceps</name>
    <name type="common">South American ant</name>
    <dbReference type="NCBI Taxonomy" id="609295"/>
    <lineage>
        <taxon>Eukaryota</taxon>
        <taxon>Metazoa</taxon>
        <taxon>Ecdysozoa</taxon>
        <taxon>Arthropoda</taxon>
        <taxon>Hexapoda</taxon>
        <taxon>Insecta</taxon>
        <taxon>Pterygota</taxon>
        <taxon>Neoptera</taxon>
        <taxon>Endopterygota</taxon>
        <taxon>Hymenoptera</taxon>
        <taxon>Apocrita</taxon>
        <taxon>Aculeata</taxon>
        <taxon>Formicoidea</taxon>
        <taxon>Formicidae</taxon>
        <taxon>Ponerinae</taxon>
        <taxon>Ponerini</taxon>
        <taxon>Dinoponera</taxon>
    </lineage>
</organism>
<evidence type="ECO:0000256" key="1">
    <source>
        <dbReference type="SAM" id="MobiDB-lite"/>
    </source>
</evidence>
<dbReference type="InterPro" id="IPR012464">
    <property type="entry name" value="DUF1676"/>
</dbReference>
<name>A0A6P3XCQ2_DINQU</name>
<sequence>MLSRVSLIAILLTFNCLIREMECTRSPEKRHEEDDVVAGRRVLRYTPVNVTSESPLPLTSSSDNDAKDKLAQVDLEDGHSKTEVKERDRPRNRKRRMDRTMMALLMAYKLKFIALIPTMIGGLILLKGTTLLAGFFFALFATVLGLKVH</sequence>
<dbReference type="OrthoDB" id="7552065at2759"/>
<feature type="transmembrane region" description="Helical" evidence="2">
    <location>
        <begin position="101"/>
        <end position="125"/>
    </location>
</feature>
<accession>A0A6P3XCQ2</accession>
<dbReference type="RefSeq" id="XP_014475674.1">
    <property type="nucleotide sequence ID" value="XM_014620188.1"/>
</dbReference>
<evidence type="ECO:0000313" key="5">
    <source>
        <dbReference type="RefSeq" id="XP_014475674.1"/>
    </source>
</evidence>
<feature type="compositionally biased region" description="Basic and acidic residues" evidence="1">
    <location>
        <begin position="64"/>
        <end position="89"/>
    </location>
</feature>
<keyword evidence="2" id="KW-0472">Membrane</keyword>
<feature type="transmembrane region" description="Helical" evidence="2">
    <location>
        <begin position="131"/>
        <end position="148"/>
    </location>
</feature>
<evidence type="ECO:0000256" key="3">
    <source>
        <dbReference type="SAM" id="SignalP"/>
    </source>
</evidence>
<evidence type="ECO:0000256" key="2">
    <source>
        <dbReference type="SAM" id="Phobius"/>
    </source>
</evidence>
<keyword evidence="2" id="KW-1133">Transmembrane helix</keyword>
<evidence type="ECO:0000313" key="4">
    <source>
        <dbReference type="Proteomes" id="UP000515204"/>
    </source>
</evidence>
<dbReference type="KEGG" id="dqu:106744994"/>
<feature type="chain" id="PRO_5027939449" evidence="3">
    <location>
        <begin position="24"/>
        <end position="149"/>
    </location>
</feature>
<proteinExistence type="predicted"/>
<keyword evidence="3" id="KW-0732">Signal</keyword>
<dbReference type="AlphaFoldDB" id="A0A6P3XCQ2"/>
<dbReference type="Pfam" id="PF07898">
    <property type="entry name" value="DUF1676"/>
    <property type="match status" value="1"/>
</dbReference>
<dbReference type="Proteomes" id="UP000515204">
    <property type="component" value="Unplaced"/>
</dbReference>
<keyword evidence="2" id="KW-0812">Transmembrane</keyword>
<gene>
    <name evidence="5" type="primary">LOC106744994</name>
</gene>
<feature type="region of interest" description="Disordered" evidence="1">
    <location>
        <begin position="51"/>
        <end position="95"/>
    </location>
</feature>